<protein>
    <submittedName>
        <fullName evidence="9">Iron ABC transporter permease</fullName>
    </submittedName>
</protein>
<dbReference type="AlphaFoldDB" id="A0A7C4I0X8"/>
<dbReference type="CDD" id="cd06550">
    <property type="entry name" value="TM_ABC_iron-siderophores_like"/>
    <property type="match status" value="1"/>
</dbReference>
<accession>A0A7C4I0X8</accession>
<feature type="transmembrane region" description="Helical" evidence="8">
    <location>
        <begin position="197"/>
        <end position="216"/>
    </location>
</feature>
<evidence type="ECO:0000256" key="5">
    <source>
        <dbReference type="ARBA" id="ARBA00022692"/>
    </source>
</evidence>
<sequence length="333" mass="33950">MRGWAFPLLSTALFASFLSSVFFGSVRVPPSDVLLYLLGWRSGVPVFDVVVDMRLVRGVAAVLTGASLGVAGAVLQSLFRNPLADPFVLGISSGSSLAIALTLVAGLGAGLIQAYDPYALYVAAAAGAVATSLAVVIFSTIAKTAIGLILAGVMLGYLNAGLTTLLITLSPVETMRAFSFWTLGTFSAAKWTLVEPVLPLFAVGLVASLLVAKPLNALTFGEEMAASMGAWVRGARVAAVAASSAVVALATVVAGPIGFIGLAAPHVARLLAKSVDNRVVIPLSGLAGATLATASDIAARNIMPPLDLPLTAITSLFGAPIILILLLRGGKWV</sequence>
<keyword evidence="4" id="KW-1003">Cell membrane</keyword>
<comment type="caution">
    <text evidence="9">The sequence shown here is derived from an EMBL/GenBank/DDBJ whole genome shotgun (WGS) entry which is preliminary data.</text>
</comment>
<evidence type="ECO:0000256" key="3">
    <source>
        <dbReference type="ARBA" id="ARBA00022448"/>
    </source>
</evidence>
<evidence type="ECO:0000256" key="1">
    <source>
        <dbReference type="ARBA" id="ARBA00004651"/>
    </source>
</evidence>
<gene>
    <name evidence="9" type="ORF">ENT82_03755</name>
</gene>
<feature type="transmembrane region" description="Helical" evidence="8">
    <location>
        <begin position="87"/>
        <end position="112"/>
    </location>
</feature>
<feature type="transmembrane region" description="Helical" evidence="8">
    <location>
        <begin position="306"/>
        <end position="327"/>
    </location>
</feature>
<keyword evidence="7 8" id="KW-0472">Membrane</keyword>
<dbReference type="InterPro" id="IPR037294">
    <property type="entry name" value="ABC_BtuC-like"/>
</dbReference>
<dbReference type="Gene3D" id="1.10.3470.10">
    <property type="entry name" value="ABC transporter involved in vitamin B12 uptake, BtuC"/>
    <property type="match status" value="1"/>
</dbReference>
<evidence type="ECO:0000256" key="8">
    <source>
        <dbReference type="SAM" id="Phobius"/>
    </source>
</evidence>
<dbReference type="InterPro" id="IPR000522">
    <property type="entry name" value="ABC_transptr_permease_BtuC"/>
</dbReference>
<evidence type="ECO:0000256" key="7">
    <source>
        <dbReference type="ARBA" id="ARBA00023136"/>
    </source>
</evidence>
<evidence type="ECO:0000256" key="4">
    <source>
        <dbReference type="ARBA" id="ARBA00022475"/>
    </source>
</evidence>
<dbReference type="GO" id="GO:0022857">
    <property type="term" value="F:transmembrane transporter activity"/>
    <property type="evidence" value="ECO:0007669"/>
    <property type="project" value="InterPro"/>
</dbReference>
<feature type="transmembrane region" description="Helical" evidence="8">
    <location>
        <begin position="237"/>
        <end position="259"/>
    </location>
</feature>
<keyword evidence="6 8" id="KW-1133">Transmembrane helix</keyword>
<feature type="transmembrane region" description="Helical" evidence="8">
    <location>
        <begin position="145"/>
        <end position="169"/>
    </location>
</feature>
<evidence type="ECO:0000256" key="2">
    <source>
        <dbReference type="ARBA" id="ARBA00007935"/>
    </source>
</evidence>
<comment type="subcellular location">
    <subcellularLocation>
        <location evidence="1">Cell membrane</location>
        <topology evidence="1">Multi-pass membrane protein</topology>
    </subcellularLocation>
</comment>
<dbReference type="PANTHER" id="PTHR30472:SF41">
    <property type="entry name" value="TRANSPORT SYSTEM PERMEASE PROTEIN"/>
    <property type="match status" value="1"/>
</dbReference>
<dbReference type="EMBL" id="DTAD01000034">
    <property type="protein sequence ID" value="HGN90230.1"/>
    <property type="molecule type" value="Genomic_DNA"/>
</dbReference>
<dbReference type="GO" id="GO:0005886">
    <property type="term" value="C:plasma membrane"/>
    <property type="evidence" value="ECO:0007669"/>
    <property type="project" value="UniProtKB-SubCell"/>
</dbReference>
<evidence type="ECO:0000256" key="6">
    <source>
        <dbReference type="ARBA" id="ARBA00022989"/>
    </source>
</evidence>
<keyword evidence="3" id="KW-0813">Transport</keyword>
<name>A0A7C4I0X8_CALS0</name>
<organism evidence="9">
    <name type="scientific">Caldiarchaeum subterraneum</name>
    <dbReference type="NCBI Taxonomy" id="311458"/>
    <lineage>
        <taxon>Archaea</taxon>
        <taxon>Nitrososphaerota</taxon>
        <taxon>Candidatus Caldarchaeales</taxon>
        <taxon>Candidatus Caldarchaeaceae</taxon>
        <taxon>Candidatus Caldarchaeum</taxon>
    </lineage>
</organism>
<feature type="transmembrane region" description="Helical" evidence="8">
    <location>
        <begin position="55"/>
        <end position="75"/>
    </location>
</feature>
<proteinExistence type="inferred from homology"/>
<dbReference type="SUPFAM" id="SSF81345">
    <property type="entry name" value="ABC transporter involved in vitamin B12 uptake, BtuC"/>
    <property type="match status" value="1"/>
</dbReference>
<dbReference type="PANTHER" id="PTHR30472">
    <property type="entry name" value="FERRIC ENTEROBACTIN TRANSPORT SYSTEM PERMEASE PROTEIN"/>
    <property type="match status" value="1"/>
</dbReference>
<comment type="similarity">
    <text evidence="2">Belongs to the binding-protein-dependent transport system permease family. FecCD subfamily.</text>
</comment>
<reference evidence="9" key="1">
    <citation type="journal article" date="2020" name="mSystems">
        <title>Genome- and Community-Level Interaction Insights into Carbon Utilization and Element Cycling Functions of Hydrothermarchaeota in Hydrothermal Sediment.</title>
        <authorList>
            <person name="Zhou Z."/>
            <person name="Liu Y."/>
            <person name="Xu W."/>
            <person name="Pan J."/>
            <person name="Luo Z.H."/>
            <person name="Li M."/>
        </authorList>
    </citation>
    <scope>NUCLEOTIDE SEQUENCE [LARGE SCALE GENOMIC DNA]</scope>
    <source>
        <strain evidence="9">SpSt-613</strain>
    </source>
</reference>
<dbReference type="Pfam" id="PF01032">
    <property type="entry name" value="FecCD"/>
    <property type="match status" value="1"/>
</dbReference>
<evidence type="ECO:0000313" key="9">
    <source>
        <dbReference type="EMBL" id="HGN90230.1"/>
    </source>
</evidence>
<dbReference type="GO" id="GO:0033214">
    <property type="term" value="P:siderophore-iron import into cell"/>
    <property type="evidence" value="ECO:0007669"/>
    <property type="project" value="TreeGrafter"/>
</dbReference>
<keyword evidence="5 8" id="KW-0812">Transmembrane</keyword>
<feature type="transmembrane region" description="Helical" evidence="8">
    <location>
        <begin position="118"/>
        <end position="138"/>
    </location>
</feature>